<evidence type="ECO:0000313" key="2">
    <source>
        <dbReference type="Proteomes" id="UP000886523"/>
    </source>
</evidence>
<dbReference type="PANTHER" id="PTHR38048:SF2">
    <property type="entry name" value="HEMERYTHRIN-LIKE DOMAIN-CONTAINING PROTEIN"/>
    <property type="match status" value="1"/>
</dbReference>
<dbReference type="OrthoDB" id="58416at2759"/>
<dbReference type="Proteomes" id="UP000886523">
    <property type="component" value="Unassembled WGS sequence"/>
</dbReference>
<dbReference type="PANTHER" id="PTHR38048">
    <property type="entry name" value="EXPRESSED PROTEIN"/>
    <property type="match status" value="1"/>
</dbReference>
<evidence type="ECO:0000313" key="1">
    <source>
        <dbReference type="EMBL" id="KAF9505717.1"/>
    </source>
</evidence>
<protein>
    <recommendedName>
        <fullName evidence="3">Hemerythrin-like domain-containing protein</fullName>
    </recommendedName>
</protein>
<accession>A0A9P6DLB5</accession>
<sequence>MLLGRSLPQGMQISWLPHSIDTYHHLLSCAVYFLIISHSMSDPSTTIELLKNTASVVNKTCNGPAPADALKRPQWEMSGAHALLIAGFLSIYEQAPSVLPVYHQDFVRYALVWLAVLQDHHWFEEELYFPMFPSKFESETILKEHEAFHQGVLRTEEYLVSCLPIGEKWGHGKTVALSETRKNKDVVSFDGEYLRQILESYVVPLLDHLQAEIEYLEPANLTASGMTEADVIHTEDVSKAHFTTMPMSTILTFAVLVSPNKEFPPAPSFIKYPLVPWVFYWFHRSWWQFVPKK</sequence>
<proteinExistence type="predicted"/>
<organism evidence="1 2">
    <name type="scientific">Hydnum rufescens UP504</name>
    <dbReference type="NCBI Taxonomy" id="1448309"/>
    <lineage>
        <taxon>Eukaryota</taxon>
        <taxon>Fungi</taxon>
        <taxon>Dikarya</taxon>
        <taxon>Basidiomycota</taxon>
        <taxon>Agaricomycotina</taxon>
        <taxon>Agaricomycetes</taxon>
        <taxon>Cantharellales</taxon>
        <taxon>Hydnaceae</taxon>
        <taxon>Hydnum</taxon>
    </lineage>
</organism>
<dbReference type="AlphaFoldDB" id="A0A9P6DLB5"/>
<comment type="caution">
    <text evidence="1">The sequence shown here is derived from an EMBL/GenBank/DDBJ whole genome shotgun (WGS) entry which is preliminary data.</text>
</comment>
<keyword evidence="2" id="KW-1185">Reference proteome</keyword>
<gene>
    <name evidence="1" type="ORF">BS47DRAFT_513327</name>
</gene>
<evidence type="ECO:0008006" key="3">
    <source>
        <dbReference type="Google" id="ProtNLM"/>
    </source>
</evidence>
<name>A0A9P6DLB5_9AGAM</name>
<reference evidence="1" key="1">
    <citation type="journal article" date="2020" name="Nat. Commun.">
        <title>Large-scale genome sequencing of mycorrhizal fungi provides insights into the early evolution of symbiotic traits.</title>
        <authorList>
            <person name="Miyauchi S."/>
            <person name="Kiss E."/>
            <person name="Kuo A."/>
            <person name="Drula E."/>
            <person name="Kohler A."/>
            <person name="Sanchez-Garcia M."/>
            <person name="Morin E."/>
            <person name="Andreopoulos B."/>
            <person name="Barry K.W."/>
            <person name="Bonito G."/>
            <person name="Buee M."/>
            <person name="Carver A."/>
            <person name="Chen C."/>
            <person name="Cichocki N."/>
            <person name="Clum A."/>
            <person name="Culley D."/>
            <person name="Crous P.W."/>
            <person name="Fauchery L."/>
            <person name="Girlanda M."/>
            <person name="Hayes R.D."/>
            <person name="Keri Z."/>
            <person name="LaButti K."/>
            <person name="Lipzen A."/>
            <person name="Lombard V."/>
            <person name="Magnuson J."/>
            <person name="Maillard F."/>
            <person name="Murat C."/>
            <person name="Nolan M."/>
            <person name="Ohm R.A."/>
            <person name="Pangilinan J."/>
            <person name="Pereira M.F."/>
            <person name="Perotto S."/>
            <person name="Peter M."/>
            <person name="Pfister S."/>
            <person name="Riley R."/>
            <person name="Sitrit Y."/>
            <person name="Stielow J.B."/>
            <person name="Szollosi G."/>
            <person name="Zifcakova L."/>
            <person name="Stursova M."/>
            <person name="Spatafora J.W."/>
            <person name="Tedersoo L."/>
            <person name="Vaario L.M."/>
            <person name="Yamada A."/>
            <person name="Yan M."/>
            <person name="Wang P."/>
            <person name="Xu J."/>
            <person name="Bruns T."/>
            <person name="Baldrian P."/>
            <person name="Vilgalys R."/>
            <person name="Dunand C."/>
            <person name="Henrissat B."/>
            <person name="Grigoriev I.V."/>
            <person name="Hibbett D."/>
            <person name="Nagy L.G."/>
            <person name="Martin F.M."/>
        </authorList>
    </citation>
    <scope>NUCLEOTIDE SEQUENCE</scope>
    <source>
        <strain evidence="1">UP504</strain>
    </source>
</reference>
<dbReference type="EMBL" id="MU129139">
    <property type="protein sequence ID" value="KAF9505717.1"/>
    <property type="molecule type" value="Genomic_DNA"/>
</dbReference>
<dbReference type="InterPro" id="IPR053206">
    <property type="entry name" value="Dimeric_xanthone_biosynth"/>
</dbReference>